<dbReference type="Pfam" id="PF00181">
    <property type="entry name" value="Ribosomal_L2_N"/>
    <property type="match status" value="1"/>
</dbReference>
<dbReference type="SMART" id="SM01382">
    <property type="entry name" value="Ribosomal_L2_C"/>
    <property type="match status" value="1"/>
</dbReference>
<evidence type="ECO:0000313" key="8">
    <source>
        <dbReference type="Proteomes" id="UP001164743"/>
    </source>
</evidence>
<dbReference type="Gene3D" id="2.30.30.30">
    <property type="match status" value="1"/>
</dbReference>
<dbReference type="RefSeq" id="XP_053016591.1">
    <property type="nucleotide sequence ID" value="XM_053165395.1"/>
</dbReference>
<dbReference type="EMBL" id="CP110421">
    <property type="protein sequence ID" value="WAQ81036.1"/>
    <property type="molecule type" value="Genomic_DNA"/>
</dbReference>
<reference evidence="7" key="1">
    <citation type="submission" date="2022-10" db="EMBL/GenBank/DDBJ databases">
        <title>Puccinia triticina Genome sequencing and assembly.</title>
        <authorList>
            <person name="Li C."/>
        </authorList>
    </citation>
    <scope>NUCLEOTIDE SEQUENCE</scope>
    <source>
        <strain evidence="7">Pt15</strain>
    </source>
</reference>
<accession>A0ABY7C790</accession>
<dbReference type="InterPro" id="IPR002171">
    <property type="entry name" value="Ribosomal_uL2"/>
</dbReference>
<gene>
    <name evidence="7" type="ORF">PtA15_1A374</name>
</gene>
<dbReference type="SMART" id="SM01383">
    <property type="entry name" value="Ribosomal_L2"/>
    <property type="match status" value="1"/>
</dbReference>
<dbReference type="InterPro" id="IPR014722">
    <property type="entry name" value="Rib_uL2_dom2"/>
</dbReference>
<keyword evidence="2" id="KW-0689">Ribosomal protein</keyword>
<comment type="similarity">
    <text evidence="1">Belongs to the universal ribosomal protein uL2 family.</text>
</comment>
<proteinExistence type="inferred from homology"/>
<feature type="region of interest" description="Disordered" evidence="4">
    <location>
        <begin position="217"/>
        <end position="247"/>
    </location>
</feature>
<dbReference type="Proteomes" id="UP001164743">
    <property type="component" value="Chromosome 1A"/>
</dbReference>
<feature type="region of interest" description="Disordered" evidence="4">
    <location>
        <begin position="120"/>
        <end position="146"/>
    </location>
</feature>
<dbReference type="PANTHER" id="PTHR13691:SF5">
    <property type="entry name" value="LARGE RIBOSOMAL SUBUNIT PROTEIN UL2M"/>
    <property type="match status" value="1"/>
</dbReference>
<dbReference type="SUPFAM" id="SSF50104">
    <property type="entry name" value="Translation proteins SH3-like domain"/>
    <property type="match status" value="2"/>
</dbReference>
<evidence type="ECO:0000259" key="5">
    <source>
        <dbReference type="SMART" id="SM01382"/>
    </source>
</evidence>
<dbReference type="PROSITE" id="PS00467">
    <property type="entry name" value="RIBOSOMAL_L2"/>
    <property type="match status" value="1"/>
</dbReference>
<feature type="domain" description="Large ribosomal subunit protein uL2 C-terminal" evidence="5">
    <location>
        <begin position="267"/>
        <end position="438"/>
    </location>
</feature>
<dbReference type="PANTHER" id="PTHR13691">
    <property type="entry name" value="RIBOSOMAL PROTEIN L2"/>
    <property type="match status" value="1"/>
</dbReference>
<dbReference type="InterPro" id="IPR008991">
    <property type="entry name" value="Translation_prot_SH3-like_sf"/>
</dbReference>
<dbReference type="SUPFAM" id="SSF50249">
    <property type="entry name" value="Nucleic acid-binding proteins"/>
    <property type="match status" value="1"/>
</dbReference>
<evidence type="ECO:0000256" key="4">
    <source>
        <dbReference type="SAM" id="MobiDB-lite"/>
    </source>
</evidence>
<dbReference type="Gene3D" id="2.40.50.140">
    <property type="entry name" value="Nucleic acid-binding proteins"/>
    <property type="match status" value="1"/>
</dbReference>
<protein>
    <recommendedName>
        <fullName evidence="9">Ribosomal protein L2 C-terminal domain-containing protein</fullName>
    </recommendedName>
</protein>
<sequence length="467" mass="51673">MFPFFWRGLPVKGREVLLSPVDWPSPTLRRASTSTNTPPRMATLRTILGRTRAASKLLNPLSQQQASKFSIGQQLFVWGQRKKNQVDKNFKIYKPVTPAIRHLRLPRNDHLYKGRCHLPLTLPKKKTGGRNNSGRITTRHLGGGHKQRLRMVDFHRNQSGPQVVVRIEYDPGRSAHIALIKHLQSGTLSYILAPLNLRPGQIVQSFKTGIPKDLLNSSNSILDQPTPATDSARESSTVDSKGESELISAKEVSTSTLTLGLLRTLTIKPGNYLPIRLIPAGTTIHAISLKPDGKASLVRSAGTFAKVVSLGHHHRKTKSSSKQTPSVQQEQQQRAAGQDRNSDQRDLHDLQDHQGDYAQIKLQSGEIRFVHMDACATIGSVSNPHWQGRKLGKAGRVRWLGRRPRVRGVAMNKVDHPLGGGRGKSKSNKQPVSPAGLKAKGLRTRRPGPRGNQMVVKQRPKGKHVGK</sequence>
<evidence type="ECO:0000313" key="7">
    <source>
        <dbReference type="EMBL" id="WAQ81036.1"/>
    </source>
</evidence>
<keyword evidence="3" id="KW-0687">Ribonucleoprotein</keyword>
<evidence type="ECO:0000256" key="2">
    <source>
        <dbReference type="ARBA" id="ARBA00022980"/>
    </source>
</evidence>
<dbReference type="InterPro" id="IPR022671">
    <property type="entry name" value="Ribosomal_uL2_CS"/>
</dbReference>
<evidence type="ECO:0000256" key="3">
    <source>
        <dbReference type="ARBA" id="ARBA00023274"/>
    </source>
</evidence>
<dbReference type="InterPro" id="IPR012340">
    <property type="entry name" value="NA-bd_OB-fold"/>
</dbReference>
<dbReference type="Pfam" id="PF03947">
    <property type="entry name" value="Ribosomal_L2_C"/>
    <property type="match status" value="2"/>
</dbReference>
<name>A0ABY7C790_9BASI</name>
<keyword evidence="8" id="KW-1185">Reference proteome</keyword>
<dbReference type="Gene3D" id="4.10.950.10">
    <property type="entry name" value="Ribosomal protein L2, domain 3"/>
    <property type="match status" value="1"/>
</dbReference>
<feature type="region of interest" description="Disordered" evidence="4">
    <location>
        <begin position="412"/>
        <end position="467"/>
    </location>
</feature>
<feature type="domain" description="Large ribosomal subunit protein uL2 RNA-binding" evidence="6">
    <location>
        <begin position="129"/>
        <end position="205"/>
    </location>
</feature>
<evidence type="ECO:0000256" key="1">
    <source>
        <dbReference type="ARBA" id="ARBA00005636"/>
    </source>
</evidence>
<organism evidence="7 8">
    <name type="scientific">Puccinia triticina</name>
    <dbReference type="NCBI Taxonomy" id="208348"/>
    <lineage>
        <taxon>Eukaryota</taxon>
        <taxon>Fungi</taxon>
        <taxon>Dikarya</taxon>
        <taxon>Basidiomycota</taxon>
        <taxon>Pucciniomycotina</taxon>
        <taxon>Pucciniomycetes</taxon>
        <taxon>Pucciniales</taxon>
        <taxon>Pucciniaceae</taxon>
        <taxon>Puccinia</taxon>
    </lineage>
</organism>
<feature type="compositionally biased region" description="Basic residues" evidence="4">
    <location>
        <begin position="458"/>
        <end position="467"/>
    </location>
</feature>
<dbReference type="GeneID" id="77806290"/>
<evidence type="ECO:0008006" key="9">
    <source>
        <dbReference type="Google" id="ProtNLM"/>
    </source>
</evidence>
<dbReference type="InterPro" id="IPR022669">
    <property type="entry name" value="Ribosomal_uL2_C"/>
</dbReference>
<feature type="region of interest" description="Disordered" evidence="4">
    <location>
        <begin position="310"/>
        <end position="346"/>
    </location>
</feature>
<evidence type="ECO:0000259" key="6">
    <source>
        <dbReference type="SMART" id="SM01383"/>
    </source>
</evidence>
<dbReference type="InterPro" id="IPR014726">
    <property type="entry name" value="Ribosomal_uL2_dom3"/>
</dbReference>
<feature type="compositionally biased region" description="Polar residues" evidence="4">
    <location>
        <begin position="217"/>
        <end position="239"/>
    </location>
</feature>
<dbReference type="InterPro" id="IPR022666">
    <property type="entry name" value="Ribosomal_uL2_RNA-bd_dom"/>
</dbReference>